<evidence type="ECO:0000256" key="1">
    <source>
        <dbReference type="ARBA" id="ARBA00022723"/>
    </source>
</evidence>
<dbReference type="PROSITE" id="PS00028">
    <property type="entry name" value="ZINC_FINGER_C2H2_1"/>
    <property type="match status" value="3"/>
</dbReference>
<proteinExistence type="predicted"/>
<dbReference type="GO" id="GO:0045944">
    <property type="term" value="P:positive regulation of transcription by RNA polymerase II"/>
    <property type="evidence" value="ECO:0007669"/>
    <property type="project" value="UniProtKB-ARBA"/>
</dbReference>
<dbReference type="SUPFAM" id="SSF57667">
    <property type="entry name" value="beta-beta-alpha zinc fingers"/>
    <property type="match status" value="1"/>
</dbReference>
<evidence type="ECO:0000256" key="5">
    <source>
        <dbReference type="PROSITE-ProRule" id="PRU00042"/>
    </source>
</evidence>
<evidence type="ECO:0000313" key="8">
    <source>
        <dbReference type="Proteomes" id="UP001144673"/>
    </source>
</evidence>
<evidence type="ECO:0000313" key="7">
    <source>
        <dbReference type="EMBL" id="KAJ4163822.1"/>
    </source>
</evidence>
<keyword evidence="2" id="KW-0677">Repeat</keyword>
<keyword evidence="4" id="KW-0862">Zinc</keyword>
<dbReference type="SMART" id="SM00355">
    <property type="entry name" value="ZnF_C2H2"/>
    <property type="match status" value="4"/>
</dbReference>
<dbReference type="GeneID" id="80892685"/>
<comment type="caution">
    <text evidence="7">The sequence shown here is derived from an EMBL/GenBank/DDBJ whole genome shotgun (WGS) entry which is preliminary data.</text>
</comment>
<organism evidence="7 8">
    <name type="scientific">Akanthomyces muscarius</name>
    <name type="common">Entomopathogenic fungus</name>
    <name type="synonym">Lecanicillium muscarium</name>
    <dbReference type="NCBI Taxonomy" id="2231603"/>
    <lineage>
        <taxon>Eukaryota</taxon>
        <taxon>Fungi</taxon>
        <taxon>Dikarya</taxon>
        <taxon>Ascomycota</taxon>
        <taxon>Pezizomycotina</taxon>
        <taxon>Sordariomycetes</taxon>
        <taxon>Hypocreomycetidae</taxon>
        <taxon>Hypocreales</taxon>
        <taxon>Cordycipitaceae</taxon>
        <taxon>Akanthomyces</taxon>
    </lineage>
</organism>
<dbReference type="InterPro" id="IPR036236">
    <property type="entry name" value="Znf_C2H2_sf"/>
</dbReference>
<evidence type="ECO:0000256" key="2">
    <source>
        <dbReference type="ARBA" id="ARBA00022737"/>
    </source>
</evidence>
<keyword evidence="1" id="KW-0479">Metal-binding</keyword>
<protein>
    <recommendedName>
        <fullName evidence="6">C2H2-type domain-containing protein</fullName>
    </recommendedName>
</protein>
<dbReference type="Gene3D" id="3.30.160.60">
    <property type="entry name" value="Classic Zinc Finger"/>
    <property type="match status" value="3"/>
</dbReference>
<evidence type="ECO:0000256" key="3">
    <source>
        <dbReference type="ARBA" id="ARBA00022771"/>
    </source>
</evidence>
<dbReference type="AlphaFoldDB" id="A0A9W8UPD2"/>
<keyword evidence="8" id="KW-1185">Reference proteome</keyword>
<sequence>MHIVFSATLEKKARFETWHKLDKSGQRDHLEAMRTGILGDSMSKKVDSIATTKIFRAPSLHNTTSHEYQQTIAMDWDREYSTYLRIARKFEVTRSEFEFLFTISSKRRPGKRIFYPFWHASRPQADEIKWDWCDIYHLAQRMLHRMRSDCNRHGEDAGLGEKIVDEKVLVYWMVSLFCNQVQKQKKDMPYTSLDALLEANLDRWNCPIVPWVGHVFSASLCKGPDHGLAMRFGIRQGAIRATFDPLLDIDMAQSTITIDAHSTNIAMWNWESEAWPSVRAILADVPLSHSLWKIDKALGDCIWRTHTGGDQSAGSIMPTPAFDIPLLPIDHWLSRSSIAPQCHQKQCEDSEFSSISELVYHYRQVHAAVGNELYSPQCDDVATLADQEVINMEYWKNRINGKLICDWPDCGKSFLSKQDLGDHQNTHSGQKDFRCDVPGCAQAFYGKGDLARHKRNDHGTRAKPTCDFTGCGKTFARSDGLLRHQRNVHAACRKRTYLNIGSLFSETEWVPLARIWPFGRPCGRYVTQVGMRCPTYFQVSDRELVPGEISAQFNISYLRRVGTYLWLY</sequence>
<accession>A0A9W8UPD2</accession>
<dbReference type="Pfam" id="PF00096">
    <property type="entry name" value="zf-C2H2"/>
    <property type="match status" value="1"/>
</dbReference>
<dbReference type="GO" id="GO:0008270">
    <property type="term" value="F:zinc ion binding"/>
    <property type="evidence" value="ECO:0007669"/>
    <property type="project" value="UniProtKB-KW"/>
</dbReference>
<dbReference type="GO" id="GO:0005634">
    <property type="term" value="C:nucleus"/>
    <property type="evidence" value="ECO:0007669"/>
    <property type="project" value="UniProtKB-ARBA"/>
</dbReference>
<dbReference type="EMBL" id="JAJHUN010000001">
    <property type="protein sequence ID" value="KAJ4163822.1"/>
    <property type="molecule type" value="Genomic_DNA"/>
</dbReference>
<feature type="domain" description="C2H2-type" evidence="6">
    <location>
        <begin position="403"/>
        <end position="432"/>
    </location>
</feature>
<name>A0A9W8UPD2_AKAMU</name>
<dbReference type="InterPro" id="IPR050329">
    <property type="entry name" value="GLI_C2H2-zinc-finger"/>
</dbReference>
<feature type="domain" description="C2H2-type" evidence="6">
    <location>
        <begin position="433"/>
        <end position="464"/>
    </location>
</feature>
<dbReference type="PANTHER" id="PTHR19818">
    <property type="entry name" value="ZINC FINGER PROTEIN ZIC AND GLI"/>
    <property type="match status" value="1"/>
</dbReference>
<dbReference type="GO" id="GO:0000981">
    <property type="term" value="F:DNA-binding transcription factor activity, RNA polymerase II-specific"/>
    <property type="evidence" value="ECO:0007669"/>
    <property type="project" value="TreeGrafter"/>
</dbReference>
<reference evidence="7" key="1">
    <citation type="journal article" date="2023" name="Access Microbiol">
        <title>De-novo genome assembly for Akanthomyces muscarius, a biocontrol agent of insect agricultural pests.</title>
        <authorList>
            <person name="Erdos Z."/>
            <person name="Studholme D.J."/>
            <person name="Raymond B."/>
            <person name="Sharma M."/>
        </authorList>
    </citation>
    <scope>NUCLEOTIDE SEQUENCE</scope>
    <source>
        <strain evidence="7">Ve6</strain>
    </source>
</reference>
<dbReference type="InterPro" id="IPR013087">
    <property type="entry name" value="Znf_C2H2_type"/>
</dbReference>
<dbReference type="GO" id="GO:0000978">
    <property type="term" value="F:RNA polymerase II cis-regulatory region sequence-specific DNA binding"/>
    <property type="evidence" value="ECO:0007669"/>
    <property type="project" value="TreeGrafter"/>
</dbReference>
<dbReference type="PROSITE" id="PS50157">
    <property type="entry name" value="ZINC_FINGER_C2H2_2"/>
    <property type="match status" value="3"/>
</dbReference>
<gene>
    <name evidence="7" type="ORF">LMH87_005526</name>
</gene>
<keyword evidence="3 5" id="KW-0863">Zinc-finger</keyword>
<evidence type="ECO:0000259" key="6">
    <source>
        <dbReference type="PROSITE" id="PS50157"/>
    </source>
</evidence>
<dbReference type="RefSeq" id="XP_056058737.1">
    <property type="nucleotide sequence ID" value="XM_056203261.1"/>
</dbReference>
<dbReference type="Proteomes" id="UP001144673">
    <property type="component" value="Chromosome 1"/>
</dbReference>
<dbReference type="PANTHER" id="PTHR19818:SF139">
    <property type="entry name" value="PAIR-RULE PROTEIN ODD-PAIRED"/>
    <property type="match status" value="1"/>
</dbReference>
<evidence type="ECO:0000256" key="4">
    <source>
        <dbReference type="ARBA" id="ARBA00022833"/>
    </source>
</evidence>
<feature type="domain" description="C2H2-type" evidence="6">
    <location>
        <begin position="464"/>
        <end position="494"/>
    </location>
</feature>
<dbReference type="KEGG" id="amus:LMH87_005526"/>